<dbReference type="Proteomes" id="UP001221757">
    <property type="component" value="Unassembled WGS sequence"/>
</dbReference>
<evidence type="ECO:0000256" key="1">
    <source>
        <dbReference type="SAM" id="Phobius"/>
    </source>
</evidence>
<sequence>MTTLSRHTKAVDKLIDINTRWKAAEKMLGPAIDTIPQLLTVPVILFVVGLLDSILSSVLALEVLPASITAASGLSLFFVAGVVLFLVFALADASIRPDSSPFQFTLSRAVYNMIPARYKGSNVKQMDARYYEIVQATHEDETLDKAAAALLGVLEYTVWYRPHHSHVVLHTLSHLISPEASIRCNLTAAQVIVHLHHIFRPSPEQPTSILAPLLSPLAQAATALAGLMTDLRAPGSYLGPLTA</sequence>
<proteinExistence type="predicted"/>
<keyword evidence="1" id="KW-0812">Transmembrane</keyword>
<protein>
    <submittedName>
        <fullName evidence="2">Uncharacterized protein</fullName>
    </submittedName>
</protein>
<dbReference type="AlphaFoldDB" id="A0AAD7FZ79"/>
<name>A0AAD7FZ79_MYCRO</name>
<comment type="caution">
    <text evidence="2">The sequence shown here is derived from an EMBL/GenBank/DDBJ whole genome shotgun (WGS) entry which is preliminary data.</text>
</comment>
<accession>A0AAD7FZ79</accession>
<feature type="transmembrane region" description="Helical" evidence="1">
    <location>
        <begin position="38"/>
        <end position="61"/>
    </location>
</feature>
<evidence type="ECO:0000313" key="3">
    <source>
        <dbReference type="Proteomes" id="UP001221757"/>
    </source>
</evidence>
<gene>
    <name evidence="2" type="ORF">B0H17DRAFT_1216113</name>
</gene>
<dbReference type="EMBL" id="JARKIE010000403">
    <property type="protein sequence ID" value="KAJ7645285.1"/>
    <property type="molecule type" value="Genomic_DNA"/>
</dbReference>
<reference evidence="2" key="1">
    <citation type="submission" date="2023-03" db="EMBL/GenBank/DDBJ databases">
        <title>Massive genome expansion in bonnet fungi (Mycena s.s.) driven by repeated elements and novel gene families across ecological guilds.</title>
        <authorList>
            <consortium name="Lawrence Berkeley National Laboratory"/>
            <person name="Harder C.B."/>
            <person name="Miyauchi S."/>
            <person name="Viragh M."/>
            <person name="Kuo A."/>
            <person name="Thoen E."/>
            <person name="Andreopoulos B."/>
            <person name="Lu D."/>
            <person name="Skrede I."/>
            <person name="Drula E."/>
            <person name="Henrissat B."/>
            <person name="Morin E."/>
            <person name="Kohler A."/>
            <person name="Barry K."/>
            <person name="LaButti K."/>
            <person name="Morin E."/>
            <person name="Salamov A."/>
            <person name="Lipzen A."/>
            <person name="Mereny Z."/>
            <person name="Hegedus B."/>
            <person name="Baldrian P."/>
            <person name="Stursova M."/>
            <person name="Weitz H."/>
            <person name="Taylor A."/>
            <person name="Grigoriev I.V."/>
            <person name="Nagy L.G."/>
            <person name="Martin F."/>
            <person name="Kauserud H."/>
        </authorList>
    </citation>
    <scope>NUCLEOTIDE SEQUENCE</scope>
    <source>
        <strain evidence="2">CBHHK067</strain>
    </source>
</reference>
<organism evidence="2 3">
    <name type="scientific">Mycena rosella</name>
    <name type="common">Pink bonnet</name>
    <name type="synonym">Agaricus rosellus</name>
    <dbReference type="NCBI Taxonomy" id="1033263"/>
    <lineage>
        <taxon>Eukaryota</taxon>
        <taxon>Fungi</taxon>
        <taxon>Dikarya</taxon>
        <taxon>Basidiomycota</taxon>
        <taxon>Agaricomycotina</taxon>
        <taxon>Agaricomycetes</taxon>
        <taxon>Agaricomycetidae</taxon>
        <taxon>Agaricales</taxon>
        <taxon>Marasmiineae</taxon>
        <taxon>Mycenaceae</taxon>
        <taxon>Mycena</taxon>
    </lineage>
</organism>
<feature type="transmembrane region" description="Helical" evidence="1">
    <location>
        <begin position="67"/>
        <end position="91"/>
    </location>
</feature>
<keyword evidence="3" id="KW-1185">Reference proteome</keyword>
<keyword evidence="1" id="KW-1133">Transmembrane helix</keyword>
<evidence type="ECO:0000313" key="2">
    <source>
        <dbReference type="EMBL" id="KAJ7645285.1"/>
    </source>
</evidence>
<keyword evidence="1" id="KW-0472">Membrane</keyword>